<evidence type="ECO:0000256" key="1">
    <source>
        <dbReference type="SAM" id="MobiDB-lite"/>
    </source>
</evidence>
<dbReference type="Proteomes" id="UP000559117">
    <property type="component" value="Unassembled WGS sequence"/>
</dbReference>
<feature type="compositionally biased region" description="Basic residues" evidence="1">
    <location>
        <begin position="12"/>
        <end position="23"/>
    </location>
</feature>
<evidence type="ECO:0000313" key="2">
    <source>
        <dbReference type="EMBL" id="MBB5335485.1"/>
    </source>
</evidence>
<accession>A0A840USI9</accession>
<evidence type="ECO:0000313" key="3">
    <source>
        <dbReference type="Proteomes" id="UP000559117"/>
    </source>
</evidence>
<reference evidence="2 3" key="1">
    <citation type="submission" date="2020-08" db="EMBL/GenBank/DDBJ databases">
        <title>Genomic Encyclopedia of Type Strains, Phase IV (KMG-IV): sequencing the most valuable type-strain genomes for metagenomic binning, comparative biology and taxonomic classification.</title>
        <authorList>
            <person name="Goeker M."/>
        </authorList>
    </citation>
    <scope>NUCLEOTIDE SEQUENCE [LARGE SCALE GENOMIC DNA]</scope>
    <source>
        <strain evidence="2 3">DSM 24661</strain>
    </source>
</reference>
<dbReference type="EMBL" id="JACHFH010000005">
    <property type="protein sequence ID" value="MBB5335485.1"/>
    <property type="molecule type" value="Genomic_DNA"/>
</dbReference>
<feature type="region of interest" description="Disordered" evidence="1">
    <location>
        <begin position="1"/>
        <end position="23"/>
    </location>
</feature>
<proteinExistence type="predicted"/>
<dbReference type="AlphaFoldDB" id="A0A840USI9"/>
<dbReference type="RefSeq" id="WP_183859525.1">
    <property type="nucleotide sequence ID" value="NZ_JACHFH010000005.1"/>
</dbReference>
<protein>
    <submittedName>
        <fullName evidence="2">Uncharacterized protein</fullName>
    </submittedName>
</protein>
<name>A0A840USI9_9FIRM</name>
<keyword evidence="3" id="KW-1185">Reference proteome</keyword>
<gene>
    <name evidence="2" type="ORF">HNR32_000610</name>
</gene>
<comment type="caution">
    <text evidence="2">The sequence shown here is derived from an EMBL/GenBank/DDBJ whole genome shotgun (WGS) entry which is preliminary data.</text>
</comment>
<organism evidence="2 3">
    <name type="scientific">Pectinatus brassicae</name>
    <dbReference type="NCBI Taxonomy" id="862415"/>
    <lineage>
        <taxon>Bacteria</taxon>
        <taxon>Bacillati</taxon>
        <taxon>Bacillota</taxon>
        <taxon>Negativicutes</taxon>
        <taxon>Selenomonadales</taxon>
        <taxon>Selenomonadaceae</taxon>
        <taxon>Pectinatus</taxon>
    </lineage>
</organism>
<sequence>MSNELIQEENRNKRRDKHRQKARYAPKITGMPLGLTKGQWQCKKNNRNKSTVSCKNY</sequence>